<dbReference type="GO" id="GO:0004252">
    <property type="term" value="F:serine-type endopeptidase activity"/>
    <property type="evidence" value="ECO:0007669"/>
    <property type="project" value="InterPro"/>
</dbReference>
<dbReference type="GO" id="GO:0006508">
    <property type="term" value="P:proteolysis"/>
    <property type="evidence" value="ECO:0007669"/>
    <property type="project" value="UniProtKB-KW"/>
</dbReference>
<evidence type="ECO:0000313" key="4">
    <source>
        <dbReference type="EMBL" id="NYJ74289.1"/>
    </source>
</evidence>
<dbReference type="InterPro" id="IPR036034">
    <property type="entry name" value="PDZ_sf"/>
</dbReference>
<reference evidence="4 5" key="1">
    <citation type="submission" date="2020-07" db="EMBL/GenBank/DDBJ databases">
        <title>Sequencing the genomes of 1000 actinobacteria strains.</title>
        <authorList>
            <person name="Klenk H.-P."/>
        </authorList>
    </citation>
    <scope>NUCLEOTIDE SEQUENCE [LARGE SCALE GENOMIC DNA]</scope>
    <source>
        <strain evidence="4 5">DSM 29531</strain>
    </source>
</reference>
<dbReference type="PANTHER" id="PTHR43343">
    <property type="entry name" value="PEPTIDASE S12"/>
    <property type="match status" value="1"/>
</dbReference>
<dbReference type="InterPro" id="IPR001478">
    <property type="entry name" value="PDZ"/>
</dbReference>
<organism evidence="4 5">
    <name type="scientific">Allobranchiibius huperziae</name>
    <dbReference type="NCBI Taxonomy" id="1874116"/>
    <lineage>
        <taxon>Bacteria</taxon>
        <taxon>Bacillati</taxon>
        <taxon>Actinomycetota</taxon>
        <taxon>Actinomycetes</taxon>
        <taxon>Micrococcales</taxon>
        <taxon>Dermacoccaceae</taxon>
        <taxon>Allobranchiibius</taxon>
    </lineage>
</organism>
<dbReference type="SUPFAM" id="SSF50494">
    <property type="entry name" value="Trypsin-like serine proteases"/>
    <property type="match status" value="1"/>
</dbReference>
<dbReference type="PRINTS" id="PR00834">
    <property type="entry name" value="PROTEASES2C"/>
</dbReference>
<comment type="caution">
    <text evidence="4">The sequence shown here is derived from an EMBL/GenBank/DDBJ whole genome shotgun (WGS) entry which is preliminary data.</text>
</comment>
<dbReference type="AlphaFoldDB" id="A0A853DE77"/>
<dbReference type="Pfam" id="PF13180">
    <property type="entry name" value="PDZ_2"/>
    <property type="match status" value="1"/>
</dbReference>
<sequence length="298" mass="29501">MGVVDIDTVLGYQDASAAGTGMVLTSTGEVLTNNHVVDGATSIKVTVVSTGASYTAKVVGTDPTQDVAVLQLQGAAGLKTVKTSSATVGTSEQVVGVGNAGGAGGTPSASTGQVTTTNATITASDEDGSSAETLHGLIQINADIQAGDSGGPLYDAAGRVIGIDTAVQVTTVESTTKGYAIPIGSALRIAAQIESGTTSSTVHQGYPAFLGISLSSDPTYSTTGAIVEQVLTNTGAAHVGLSAGDVITAIGAHQVTDPTSLQSILATYRPGQHVKITWTDQEGQSQSATVVLSAGPAN</sequence>
<dbReference type="EMBL" id="JACCFW010000001">
    <property type="protein sequence ID" value="NYJ74289.1"/>
    <property type="molecule type" value="Genomic_DNA"/>
</dbReference>
<keyword evidence="2" id="KW-0378">Hydrolase</keyword>
<dbReference type="InterPro" id="IPR051201">
    <property type="entry name" value="Chloro_Bact_Ser_Proteases"/>
</dbReference>
<dbReference type="Proteomes" id="UP000571817">
    <property type="component" value="Unassembled WGS sequence"/>
</dbReference>
<dbReference type="RefSeq" id="WP_179480050.1">
    <property type="nucleotide sequence ID" value="NZ_JACCFW010000001.1"/>
</dbReference>
<keyword evidence="5" id="KW-1185">Reference proteome</keyword>
<dbReference type="InterPro" id="IPR001940">
    <property type="entry name" value="Peptidase_S1C"/>
</dbReference>
<feature type="domain" description="PDZ" evidence="3">
    <location>
        <begin position="208"/>
        <end position="282"/>
    </location>
</feature>
<proteinExistence type="predicted"/>
<dbReference type="Pfam" id="PF13365">
    <property type="entry name" value="Trypsin_2"/>
    <property type="match status" value="1"/>
</dbReference>
<dbReference type="InterPro" id="IPR009003">
    <property type="entry name" value="Peptidase_S1_PA"/>
</dbReference>
<evidence type="ECO:0000259" key="3">
    <source>
        <dbReference type="SMART" id="SM00228"/>
    </source>
</evidence>
<dbReference type="Gene3D" id="2.40.10.120">
    <property type="match status" value="1"/>
</dbReference>
<gene>
    <name evidence="4" type="ORF">HNR15_001252</name>
</gene>
<name>A0A853DE77_9MICO</name>
<protein>
    <submittedName>
        <fullName evidence="4">S1-C subfamily serine protease</fullName>
    </submittedName>
</protein>
<keyword evidence="1 4" id="KW-0645">Protease</keyword>
<evidence type="ECO:0000256" key="1">
    <source>
        <dbReference type="ARBA" id="ARBA00022670"/>
    </source>
</evidence>
<accession>A0A853DE77</accession>
<evidence type="ECO:0000313" key="5">
    <source>
        <dbReference type="Proteomes" id="UP000571817"/>
    </source>
</evidence>
<dbReference type="Gene3D" id="2.30.42.10">
    <property type="match status" value="1"/>
</dbReference>
<evidence type="ECO:0000256" key="2">
    <source>
        <dbReference type="ARBA" id="ARBA00022801"/>
    </source>
</evidence>
<dbReference type="SMART" id="SM00228">
    <property type="entry name" value="PDZ"/>
    <property type="match status" value="1"/>
</dbReference>
<dbReference type="SUPFAM" id="SSF50156">
    <property type="entry name" value="PDZ domain-like"/>
    <property type="match status" value="1"/>
</dbReference>
<dbReference type="PANTHER" id="PTHR43343:SF3">
    <property type="entry name" value="PROTEASE DO-LIKE 8, CHLOROPLASTIC"/>
    <property type="match status" value="1"/>
</dbReference>